<proteinExistence type="predicted"/>
<accession>A0A371CZS0</accession>
<feature type="signal peptide" evidence="1">
    <location>
        <begin position="1"/>
        <end position="23"/>
    </location>
</feature>
<reference evidence="2 3" key="1">
    <citation type="journal article" date="2018" name="Biotechnol. Biofuels">
        <title>Integrative visual omics of the white-rot fungus Polyporus brumalis exposes the biotechnological potential of its oxidative enzymes for delignifying raw plant biomass.</title>
        <authorList>
            <person name="Miyauchi S."/>
            <person name="Rancon A."/>
            <person name="Drula E."/>
            <person name="Hage H."/>
            <person name="Chaduli D."/>
            <person name="Favel A."/>
            <person name="Grisel S."/>
            <person name="Henrissat B."/>
            <person name="Herpoel-Gimbert I."/>
            <person name="Ruiz-Duenas F.J."/>
            <person name="Chevret D."/>
            <person name="Hainaut M."/>
            <person name="Lin J."/>
            <person name="Wang M."/>
            <person name="Pangilinan J."/>
            <person name="Lipzen A."/>
            <person name="Lesage-Meessen L."/>
            <person name="Navarro D."/>
            <person name="Riley R."/>
            <person name="Grigoriev I.V."/>
            <person name="Zhou S."/>
            <person name="Raouche S."/>
            <person name="Rosso M.N."/>
        </authorList>
    </citation>
    <scope>NUCLEOTIDE SEQUENCE [LARGE SCALE GENOMIC DNA]</scope>
    <source>
        <strain evidence="2 3">BRFM 1820</strain>
    </source>
</reference>
<evidence type="ECO:0000256" key="1">
    <source>
        <dbReference type="SAM" id="SignalP"/>
    </source>
</evidence>
<feature type="chain" id="PRO_5016885645" evidence="1">
    <location>
        <begin position="24"/>
        <end position="67"/>
    </location>
</feature>
<keyword evidence="1" id="KW-0732">Signal</keyword>
<protein>
    <submittedName>
        <fullName evidence="2">Uncharacterized protein</fullName>
    </submittedName>
</protein>
<dbReference type="EMBL" id="KZ857434">
    <property type="protein sequence ID" value="RDX45784.1"/>
    <property type="molecule type" value="Genomic_DNA"/>
</dbReference>
<organism evidence="2 3">
    <name type="scientific">Lentinus brumalis</name>
    <dbReference type="NCBI Taxonomy" id="2498619"/>
    <lineage>
        <taxon>Eukaryota</taxon>
        <taxon>Fungi</taxon>
        <taxon>Dikarya</taxon>
        <taxon>Basidiomycota</taxon>
        <taxon>Agaricomycotina</taxon>
        <taxon>Agaricomycetes</taxon>
        <taxon>Polyporales</taxon>
        <taxon>Polyporaceae</taxon>
        <taxon>Lentinus</taxon>
    </lineage>
</organism>
<name>A0A371CZS0_9APHY</name>
<evidence type="ECO:0000313" key="3">
    <source>
        <dbReference type="Proteomes" id="UP000256964"/>
    </source>
</evidence>
<dbReference type="AlphaFoldDB" id="A0A371CZS0"/>
<dbReference type="Proteomes" id="UP000256964">
    <property type="component" value="Unassembled WGS sequence"/>
</dbReference>
<gene>
    <name evidence="2" type="ORF">OH76DRAFT_1486092</name>
</gene>
<keyword evidence="3" id="KW-1185">Reference proteome</keyword>
<sequence length="67" mass="7155">MSRFITFAAVALLSLALVLPTSAGPIVPRETEVSESDTTPTLAFTFAPASVPTAHPTHSRLEMDWLS</sequence>
<evidence type="ECO:0000313" key="2">
    <source>
        <dbReference type="EMBL" id="RDX45784.1"/>
    </source>
</evidence>